<evidence type="ECO:0000256" key="2">
    <source>
        <dbReference type="ARBA" id="ARBA00004691"/>
    </source>
</evidence>
<evidence type="ECO:0000256" key="3">
    <source>
        <dbReference type="ARBA" id="ARBA00011245"/>
    </source>
</evidence>
<sequence length="357" mass="38769">MRVDLFDFELPETSIALRPAEPRDAARMLVVRPGEGLEDCGVLDLADLLDPGDALVFNDTRVIPAQLEGLRVRDGGEARVSATLHMRTGPDRWKAFLKPGKRVKAGDRIRFGHAGSACFLGTLDATAGDKGEGGDVELVFDLSGPALDEALHAVGHVPLPPYIASKRAEDDRDRSDYQTIYAREEGAVAAPTAGLHFTPRLMERLDARGIERHFVTLHVGAGTFLPVKADDTGEHRMHAEIGHVSAGAAEALNAVKARGGRIVSVGTTSLRLLESAADEAGRLDAWSGPTDIFITPGYRFRFIDVLMTNFHLPRSTLFMLVSAFSGLETMHAAYDHAIASGYRFYSYGDSSLLFRKD</sequence>
<dbReference type="HAMAP" id="MF_00113">
    <property type="entry name" value="QueA"/>
    <property type="match status" value="1"/>
</dbReference>
<dbReference type="Gene3D" id="3.40.1780.10">
    <property type="entry name" value="QueA-like"/>
    <property type="match status" value="1"/>
</dbReference>
<name>A0A2G1QI02_9HYPH</name>
<dbReference type="SUPFAM" id="SSF111337">
    <property type="entry name" value="QueA-like"/>
    <property type="match status" value="1"/>
</dbReference>
<dbReference type="PANTHER" id="PTHR30307:SF0">
    <property type="entry name" value="S-ADENOSYLMETHIONINE:TRNA RIBOSYLTRANSFERASE-ISOMERASE"/>
    <property type="match status" value="1"/>
</dbReference>
<keyword evidence="15" id="KW-1185">Reference proteome</keyword>
<dbReference type="GO" id="GO:0051075">
    <property type="term" value="F:S-adenosylmethionine:tRNA ribosyltransferase-isomerase activity"/>
    <property type="evidence" value="ECO:0007669"/>
    <property type="project" value="UniProtKB-EC"/>
</dbReference>
<dbReference type="InterPro" id="IPR042118">
    <property type="entry name" value="QueA_dom1"/>
</dbReference>
<comment type="function">
    <text evidence="13">Transfers and isomerizes the ribose moiety from AdoMet to the 7-aminomethyl group of 7-deazaguanine (preQ1-tRNA) to give epoxyqueuosine (oQ-tRNA).</text>
</comment>
<accession>A0A2G1QI02</accession>
<evidence type="ECO:0000256" key="6">
    <source>
        <dbReference type="ARBA" id="ARBA00022691"/>
    </source>
</evidence>
<evidence type="ECO:0000313" key="15">
    <source>
        <dbReference type="Proteomes" id="UP000221168"/>
    </source>
</evidence>
<gene>
    <name evidence="13" type="primary">queA</name>
    <name evidence="14" type="ORF">CSC94_21175</name>
</gene>
<keyword evidence="4 13" id="KW-0963">Cytoplasm</keyword>
<evidence type="ECO:0000256" key="4">
    <source>
        <dbReference type="ARBA" id="ARBA00022490"/>
    </source>
</evidence>
<evidence type="ECO:0000256" key="13">
    <source>
        <dbReference type="HAMAP-Rule" id="MF_00113"/>
    </source>
</evidence>
<dbReference type="EMBL" id="PDVP01000019">
    <property type="protein sequence ID" value="PHP65090.1"/>
    <property type="molecule type" value="Genomic_DNA"/>
</dbReference>
<evidence type="ECO:0000256" key="11">
    <source>
        <dbReference type="ARBA" id="ARBA00069325"/>
    </source>
</evidence>
<dbReference type="PANTHER" id="PTHR30307">
    <property type="entry name" value="S-ADENOSYLMETHIONINE:TRNA RIBOSYLTRANSFERASE-ISOMERASE"/>
    <property type="match status" value="1"/>
</dbReference>
<dbReference type="GO" id="GO:0005737">
    <property type="term" value="C:cytoplasm"/>
    <property type="evidence" value="ECO:0007669"/>
    <property type="project" value="UniProtKB-SubCell"/>
</dbReference>
<protein>
    <recommendedName>
        <fullName evidence="11 13">S-adenosylmethionine:tRNA ribosyltransferase-isomerase</fullName>
        <ecNumber evidence="10 13">2.4.99.17</ecNumber>
    </recommendedName>
    <alternativeName>
        <fullName evidence="12 13">Queuosine biosynthesis protein QueA</fullName>
    </alternativeName>
</protein>
<comment type="caution">
    <text evidence="14">The sequence shown here is derived from an EMBL/GenBank/DDBJ whole genome shotgun (WGS) entry which is preliminary data.</text>
</comment>
<keyword evidence="7 13" id="KW-0671">Queuosine biosynthesis</keyword>
<dbReference type="OrthoDB" id="9805933at2"/>
<comment type="similarity">
    <text evidence="9 13">Belongs to the QueA family.</text>
</comment>
<evidence type="ECO:0000256" key="9">
    <source>
        <dbReference type="ARBA" id="ARBA00061210"/>
    </source>
</evidence>
<evidence type="ECO:0000256" key="1">
    <source>
        <dbReference type="ARBA" id="ARBA00004496"/>
    </source>
</evidence>
<evidence type="ECO:0000313" key="14">
    <source>
        <dbReference type="EMBL" id="PHP65090.1"/>
    </source>
</evidence>
<comment type="catalytic activity">
    <reaction evidence="8 13">
        <text>7-aminomethyl-7-carbaguanosine(34) in tRNA + S-adenosyl-L-methionine = epoxyqueuosine(34) in tRNA + adenine + L-methionine + 2 H(+)</text>
        <dbReference type="Rhea" id="RHEA:32155"/>
        <dbReference type="Rhea" id="RHEA-COMP:10342"/>
        <dbReference type="Rhea" id="RHEA-COMP:18582"/>
        <dbReference type="ChEBI" id="CHEBI:15378"/>
        <dbReference type="ChEBI" id="CHEBI:16708"/>
        <dbReference type="ChEBI" id="CHEBI:57844"/>
        <dbReference type="ChEBI" id="CHEBI:59789"/>
        <dbReference type="ChEBI" id="CHEBI:82833"/>
        <dbReference type="ChEBI" id="CHEBI:194443"/>
        <dbReference type="EC" id="2.4.99.17"/>
    </reaction>
</comment>
<comment type="pathway">
    <text evidence="2 13">tRNA modification; tRNA-queuosine biosynthesis.</text>
</comment>
<dbReference type="RefSeq" id="WP_099308427.1">
    <property type="nucleotide sequence ID" value="NZ_PDVP01000019.1"/>
</dbReference>
<keyword evidence="6 13" id="KW-0949">S-adenosyl-L-methionine</keyword>
<dbReference type="Gene3D" id="2.40.10.240">
    <property type="entry name" value="QueA-like"/>
    <property type="match status" value="1"/>
</dbReference>
<dbReference type="UniPathway" id="UPA00392"/>
<dbReference type="InterPro" id="IPR042119">
    <property type="entry name" value="QueA_dom2"/>
</dbReference>
<evidence type="ECO:0000256" key="8">
    <source>
        <dbReference type="ARBA" id="ARBA00052751"/>
    </source>
</evidence>
<evidence type="ECO:0000256" key="12">
    <source>
        <dbReference type="ARBA" id="ARBA00076160"/>
    </source>
</evidence>
<dbReference type="GO" id="GO:0008616">
    <property type="term" value="P:tRNA queuosine(34) biosynthetic process"/>
    <property type="evidence" value="ECO:0007669"/>
    <property type="project" value="UniProtKB-UniRule"/>
</dbReference>
<dbReference type="InterPro" id="IPR036100">
    <property type="entry name" value="QueA_sf"/>
</dbReference>
<evidence type="ECO:0000256" key="5">
    <source>
        <dbReference type="ARBA" id="ARBA00022679"/>
    </source>
</evidence>
<evidence type="ECO:0000256" key="7">
    <source>
        <dbReference type="ARBA" id="ARBA00022785"/>
    </source>
</evidence>
<dbReference type="InterPro" id="IPR003699">
    <property type="entry name" value="QueA"/>
</dbReference>
<dbReference type="NCBIfam" id="NF001140">
    <property type="entry name" value="PRK00147.1"/>
    <property type="match status" value="1"/>
</dbReference>
<comment type="subcellular location">
    <subcellularLocation>
        <location evidence="1 13">Cytoplasm</location>
    </subcellularLocation>
</comment>
<evidence type="ECO:0000256" key="10">
    <source>
        <dbReference type="ARBA" id="ARBA00066503"/>
    </source>
</evidence>
<reference evidence="14 15" key="1">
    <citation type="submission" date="2017-10" db="EMBL/GenBank/DDBJ databases">
        <title>Sedimentibacterium mangrovi gen. nov., sp. nov., a novel member of family Phyllobacteriacea isolated from mangrove sediment.</title>
        <authorList>
            <person name="Liao H."/>
            <person name="Tian Y."/>
        </authorList>
    </citation>
    <scope>NUCLEOTIDE SEQUENCE [LARGE SCALE GENOMIC DNA]</scope>
    <source>
        <strain evidence="14 15">X9-2-2</strain>
    </source>
</reference>
<proteinExistence type="inferred from homology"/>
<dbReference type="AlphaFoldDB" id="A0A2G1QI02"/>
<organism evidence="14 15">
    <name type="scientific">Zhengella mangrovi</name>
    <dbReference type="NCBI Taxonomy" id="1982044"/>
    <lineage>
        <taxon>Bacteria</taxon>
        <taxon>Pseudomonadati</taxon>
        <taxon>Pseudomonadota</taxon>
        <taxon>Alphaproteobacteria</taxon>
        <taxon>Hyphomicrobiales</taxon>
        <taxon>Notoacmeibacteraceae</taxon>
        <taxon>Zhengella</taxon>
    </lineage>
</organism>
<dbReference type="EC" id="2.4.99.17" evidence="10 13"/>
<keyword evidence="14" id="KW-0413">Isomerase</keyword>
<dbReference type="FunFam" id="3.40.1780.10:FF:000001">
    <property type="entry name" value="S-adenosylmethionine:tRNA ribosyltransferase-isomerase"/>
    <property type="match status" value="1"/>
</dbReference>
<dbReference type="Pfam" id="PF02547">
    <property type="entry name" value="Queuosine_synth"/>
    <property type="match status" value="1"/>
</dbReference>
<dbReference type="Proteomes" id="UP000221168">
    <property type="component" value="Unassembled WGS sequence"/>
</dbReference>
<keyword evidence="5 13" id="KW-0808">Transferase</keyword>
<dbReference type="NCBIfam" id="TIGR00113">
    <property type="entry name" value="queA"/>
    <property type="match status" value="1"/>
</dbReference>
<comment type="subunit">
    <text evidence="3 13">Monomer.</text>
</comment>